<keyword evidence="3" id="KW-1185">Reference proteome</keyword>
<protein>
    <submittedName>
        <fullName evidence="2">Uncharacterized protein</fullName>
    </submittedName>
</protein>
<name>A0A3G9J222_9ACTN</name>
<evidence type="ECO:0000256" key="1">
    <source>
        <dbReference type="SAM" id="Phobius"/>
    </source>
</evidence>
<accession>A0A3G9J222</accession>
<dbReference type="EMBL" id="AP019307">
    <property type="protein sequence ID" value="BBH17039.1"/>
    <property type="molecule type" value="Genomic_DNA"/>
</dbReference>
<proteinExistence type="predicted"/>
<dbReference type="AlphaFoldDB" id="A0A3G9J222"/>
<organism evidence="2 3">
    <name type="scientific">Nocardioides baekrokdamisoli</name>
    <dbReference type="NCBI Taxonomy" id="1804624"/>
    <lineage>
        <taxon>Bacteria</taxon>
        <taxon>Bacillati</taxon>
        <taxon>Actinomycetota</taxon>
        <taxon>Actinomycetes</taxon>
        <taxon>Propionibacteriales</taxon>
        <taxon>Nocardioidaceae</taxon>
        <taxon>Nocardioides</taxon>
    </lineage>
</organism>
<keyword evidence="1" id="KW-0472">Membrane</keyword>
<dbReference type="KEGG" id="nbe:Back2_13260"/>
<evidence type="ECO:0000313" key="2">
    <source>
        <dbReference type="EMBL" id="BBH17039.1"/>
    </source>
</evidence>
<feature type="transmembrane region" description="Helical" evidence="1">
    <location>
        <begin position="6"/>
        <end position="31"/>
    </location>
</feature>
<keyword evidence="1" id="KW-1133">Transmembrane helix</keyword>
<keyword evidence="1" id="KW-0812">Transmembrane</keyword>
<reference evidence="2 3" key="1">
    <citation type="submission" date="2018-11" db="EMBL/GenBank/DDBJ databases">
        <title>Complete genome sequence of Nocardioides baekrokdamisoli strain KCTC 39748.</title>
        <authorList>
            <person name="Kang S.W."/>
            <person name="Lee K.C."/>
            <person name="Kim K.K."/>
            <person name="Kim J.S."/>
            <person name="Kim D.S."/>
            <person name="Ko S.H."/>
            <person name="Yang S.H."/>
            <person name="Shin Y.K."/>
            <person name="Lee J.S."/>
        </authorList>
    </citation>
    <scope>NUCLEOTIDE SEQUENCE [LARGE SCALE GENOMIC DNA]</scope>
    <source>
        <strain evidence="2 3">KCTC 39748</strain>
    </source>
</reference>
<sequence>MGALFFAFVPILILMALPLVIPVVGVWIGALMDRLSPTPHSPAEDAVLAAQVRTAEFRAELEREQAANAKPAA</sequence>
<evidence type="ECO:0000313" key="3">
    <source>
        <dbReference type="Proteomes" id="UP000271573"/>
    </source>
</evidence>
<dbReference type="Proteomes" id="UP000271573">
    <property type="component" value="Chromosome"/>
</dbReference>
<dbReference type="RefSeq" id="WP_125567886.1">
    <property type="nucleotide sequence ID" value="NZ_AP019307.1"/>
</dbReference>
<gene>
    <name evidence="2" type="ORF">Back2_13260</name>
</gene>